<accession>A0A382F2H7</accession>
<gene>
    <name evidence="1" type="ORF">METZ01_LOCUS209185</name>
</gene>
<protein>
    <submittedName>
        <fullName evidence="1">Uncharacterized protein</fullName>
    </submittedName>
</protein>
<proteinExistence type="predicted"/>
<reference evidence="1" key="1">
    <citation type="submission" date="2018-05" db="EMBL/GenBank/DDBJ databases">
        <authorList>
            <person name="Lanie J.A."/>
            <person name="Ng W.-L."/>
            <person name="Kazmierczak K.M."/>
            <person name="Andrzejewski T.M."/>
            <person name="Davidsen T.M."/>
            <person name="Wayne K.J."/>
            <person name="Tettelin H."/>
            <person name="Glass J.I."/>
            <person name="Rusch D."/>
            <person name="Podicherti R."/>
            <person name="Tsui H.-C.T."/>
            <person name="Winkler M.E."/>
        </authorList>
    </citation>
    <scope>NUCLEOTIDE SEQUENCE</scope>
</reference>
<organism evidence="1">
    <name type="scientific">marine metagenome</name>
    <dbReference type="NCBI Taxonomy" id="408172"/>
    <lineage>
        <taxon>unclassified sequences</taxon>
        <taxon>metagenomes</taxon>
        <taxon>ecological metagenomes</taxon>
    </lineage>
</organism>
<dbReference type="EMBL" id="UINC01047267">
    <property type="protein sequence ID" value="SVB56331.1"/>
    <property type="molecule type" value="Genomic_DNA"/>
</dbReference>
<name>A0A382F2H7_9ZZZZ</name>
<sequence>MKKLLLLLLLSASFSTFATNKAPFIHCGSLTVDIEAKKLEFESYTLTLFSRLKTLIKQENGLRVENKKNYIAINKVKRDRVLLSKEIAADVFINEVLQDENFNKLCKQSPEGLSIDGIRVKVGKVTWDDEFNRVTFELFKSRNY</sequence>
<evidence type="ECO:0000313" key="1">
    <source>
        <dbReference type="EMBL" id="SVB56331.1"/>
    </source>
</evidence>
<dbReference type="AlphaFoldDB" id="A0A382F2H7"/>